<dbReference type="InterPro" id="IPR029006">
    <property type="entry name" value="ADF-H/Gelsolin-like_dom_sf"/>
</dbReference>
<dbReference type="SUPFAM" id="SSF55753">
    <property type="entry name" value="Actin depolymerizing proteins"/>
    <property type="match status" value="1"/>
</dbReference>
<dbReference type="Gene3D" id="3.40.20.10">
    <property type="entry name" value="Severin"/>
    <property type="match status" value="1"/>
</dbReference>
<dbReference type="InterPro" id="IPR017904">
    <property type="entry name" value="ADF/Cofilin"/>
</dbReference>
<name>A0A316TZZ3_9BASI</name>
<proteinExistence type="inferred from homology"/>
<accession>A0A316TZZ3</accession>
<dbReference type="SMART" id="SM00102">
    <property type="entry name" value="ADF"/>
    <property type="match status" value="1"/>
</dbReference>
<dbReference type="EMBL" id="KZ819334">
    <property type="protein sequence ID" value="PWN18746.1"/>
    <property type="molecule type" value="Genomic_DNA"/>
</dbReference>
<evidence type="ECO:0000259" key="6">
    <source>
        <dbReference type="PROSITE" id="PS51263"/>
    </source>
</evidence>
<evidence type="ECO:0000256" key="4">
    <source>
        <dbReference type="ARBA" id="ARBA00023203"/>
    </source>
</evidence>
<evidence type="ECO:0000256" key="3">
    <source>
        <dbReference type="ARBA" id="ARBA00015630"/>
    </source>
</evidence>
<comment type="similarity">
    <text evidence="2">Belongs to the actin-binding proteins ADF family.</text>
</comment>
<keyword evidence="8" id="KW-1185">Reference proteome</keyword>
<dbReference type="Pfam" id="PF00241">
    <property type="entry name" value="Cofilin_ADF"/>
    <property type="match status" value="1"/>
</dbReference>
<sequence length="139" mass="15506">MSSGVAVSQECLEAFQSLKLGKKLKFIIYTLSADNREIVVAKTSTSTNYDDFLAELPAAECRYAIYDFEYEKGGDGKRSKICFYTWSPDDSKIKSKMLFASSKDALRKALVGISAEIQGTDFSEVDYTTVLEKVSRSTF</sequence>
<dbReference type="InterPro" id="IPR002108">
    <property type="entry name" value="ADF-H"/>
</dbReference>
<evidence type="ECO:0000313" key="8">
    <source>
        <dbReference type="Proteomes" id="UP000245942"/>
    </source>
</evidence>
<dbReference type="GO" id="GO:0016363">
    <property type="term" value="C:nuclear matrix"/>
    <property type="evidence" value="ECO:0007669"/>
    <property type="project" value="UniProtKB-SubCell"/>
</dbReference>
<organism evidence="7 8">
    <name type="scientific">Pseudomicrostroma glucosiphilum</name>
    <dbReference type="NCBI Taxonomy" id="1684307"/>
    <lineage>
        <taxon>Eukaryota</taxon>
        <taxon>Fungi</taxon>
        <taxon>Dikarya</taxon>
        <taxon>Basidiomycota</taxon>
        <taxon>Ustilaginomycotina</taxon>
        <taxon>Exobasidiomycetes</taxon>
        <taxon>Microstromatales</taxon>
        <taxon>Microstromatales incertae sedis</taxon>
        <taxon>Pseudomicrostroma</taxon>
    </lineage>
</organism>
<dbReference type="GO" id="GO:0030042">
    <property type="term" value="P:actin filament depolymerization"/>
    <property type="evidence" value="ECO:0007669"/>
    <property type="project" value="InterPro"/>
</dbReference>
<dbReference type="AlphaFoldDB" id="A0A316TZZ3"/>
<dbReference type="GO" id="GO:0003779">
    <property type="term" value="F:actin binding"/>
    <property type="evidence" value="ECO:0007669"/>
    <property type="project" value="UniProtKB-KW"/>
</dbReference>
<comment type="subcellular location">
    <subcellularLocation>
        <location evidence="1">Nucleus matrix</location>
    </subcellularLocation>
</comment>
<evidence type="ECO:0000313" key="7">
    <source>
        <dbReference type="EMBL" id="PWN18746.1"/>
    </source>
</evidence>
<dbReference type="GO" id="GO:0015629">
    <property type="term" value="C:actin cytoskeleton"/>
    <property type="evidence" value="ECO:0007669"/>
    <property type="project" value="InterPro"/>
</dbReference>
<dbReference type="PROSITE" id="PS51263">
    <property type="entry name" value="ADF_H"/>
    <property type="match status" value="1"/>
</dbReference>
<evidence type="ECO:0000256" key="2">
    <source>
        <dbReference type="ARBA" id="ARBA00006844"/>
    </source>
</evidence>
<evidence type="ECO:0000256" key="5">
    <source>
        <dbReference type="ARBA" id="ARBA00032427"/>
    </source>
</evidence>
<keyword evidence="4" id="KW-0009">Actin-binding</keyword>
<gene>
    <name evidence="7" type="ORF">BCV69DRAFT_284727</name>
</gene>
<dbReference type="Proteomes" id="UP000245942">
    <property type="component" value="Unassembled WGS sequence"/>
</dbReference>
<evidence type="ECO:0000256" key="1">
    <source>
        <dbReference type="ARBA" id="ARBA00004109"/>
    </source>
</evidence>
<dbReference type="PANTHER" id="PTHR11913">
    <property type="entry name" value="COFILIN-RELATED"/>
    <property type="match status" value="1"/>
</dbReference>
<feature type="domain" description="ADF-H" evidence="6">
    <location>
        <begin position="4"/>
        <end position="135"/>
    </location>
</feature>
<dbReference type="OrthoDB" id="10249245at2759"/>
<dbReference type="GeneID" id="37014886"/>
<dbReference type="STRING" id="1684307.A0A316TZZ3"/>
<dbReference type="CDD" id="cd11286">
    <property type="entry name" value="ADF_cofilin_like"/>
    <property type="match status" value="1"/>
</dbReference>
<protein>
    <recommendedName>
        <fullName evidence="3">Cofilin</fullName>
    </recommendedName>
    <alternativeName>
        <fullName evidence="5">Actin-depolymerizing factor 1</fullName>
    </alternativeName>
</protein>
<reference evidence="7 8" key="1">
    <citation type="journal article" date="2018" name="Mol. Biol. Evol.">
        <title>Broad Genomic Sampling Reveals a Smut Pathogenic Ancestry of the Fungal Clade Ustilaginomycotina.</title>
        <authorList>
            <person name="Kijpornyongpan T."/>
            <person name="Mondo S.J."/>
            <person name="Barry K."/>
            <person name="Sandor L."/>
            <person name="Lee J."/>
            <person name="Lipzen A."/>
            <person name="Pangilinan J."/>
            <person name="LaButti K."/>
            <person name="Hainaut M."/>
            <person name="Henrissat B."/>
            <person name="Grigoriev I.V."/>
            <person name="Spatafora J.W."/>
            <person name="Aime M.C."/>
        </authorList>
    </citation>
    <scope>NUCLEOTIDE SEQUENCE [LARGE SCALE GENOMIC DNA]</scope>
    <source>
        <strain evidence="7 8">MCA 4718</strain>
    </source>
</reference>
<dbReference type="RefSeq" id="XP_025345906.1">
    <property type="nucleotide sequence ID" value="XM_025493152.1"/>
</dbReference>